<evidence type="ECO:0000313" key="3">
    <source>
        <dbReference type="Proteomes" id="UP001446871"/>
    </source>
</evidence>
<comment type="caution">
    <text evidence="2">The sequence shown here is derived from an EMBL/GenBank/DDBJ whole genome shotgun (WGS) entry which is preliminary data.</text>
</comment>
<sequence>MSTPRLGYEGEQAGTKPSGKHGREDDRAGKASTVDLQWTHSQPPGVVTIYIHQFTAYVIFDEVKGGPP</sequence>
<accession>A0ABR1W8Z0</accession>
<reference evidence="2 3" key="1">
    <citation type="submission" date="2023-01" db="EMBL/GenBank/DDBJ databases">
        <title>Analysis of 21 Apiospora genomes using comparative genomics revels a genus with tremendous synthesis potential of carbohydrate active enzymes and secondary metabolites.</title>
        <authorList>
            <person name="Sorensen T."/>
        </authorList>
    </citation>
    <scope>NUCLEOTIDE SEQUENCE [LARGE SCALE GENOMIC DNA]</scope>
    <source>
        <strain evidence="2 3">CBS 83171</strain>
    </source>
</reference>
<proteinExistence type="predicted"/>
<dbReference type="Proteomes" id="UP001446871">
    <property type="component" value="Unassembled WGS sequence"/>
</dbReference>
<keyword evidence="3" id="KW-1185">Reference proteome</keyword>
<gene>
    <name evidence="2" type="ORF">PG996_004819</name>
</gene>
<name>A0ABR1W8Z0_9PEZI</name>
<organism evidence="2 3">
    <name type="scientific">Apiospora saccharicola</name>
    <dbReference type="NCBI Taxonomy" id="335842"/>
    <lineage>
        <taxon>Eukaryota</taxon>
        <taxon>Fungi</taxon>
        <taxon>Dikarya</taxon>
        <taxon>Ascomycota</taxon>
        <taxon>Pezizomycotina</taxon>
        <taxon>Sordariomycetes</taxon>
        <taxon>Xylariomycetidae</taxon>
        <taxon>Amphisphaeriales</taxon>
        <taxon>Apiosporaceae</taxon>
        <taxon>Apiospora</taxon>
    </lineage>
</organism>
<feature type="region of interest" description="Disordered" evidence="1">
    <location>
        <begin position="1"/>
        <end position="32"/>
    </location>
</feature>
<dbReference type="EMBL" id="JAQQWM010000002">
    <property type="protein sequence ID" value="KAK8078649.1"/>
    <property type="molecule type" value="Genomic_DNA"/>
</dbReference>
<protein>
    <submittedName>
        <fullName evidence="2">Uncharacterized protein</fullName>
    </submittedName>
</protein>
<evidence type="ECO:0000256" key="1">
    <source>
        <dbReference type="SAM" id="MobiDB-lite"/>
    </source>
</evidence>
<evidence type="ECO:0000313" key="2">
    <source>
        <dbReference type="EMBL" id="KAK8078649.1"/>
    </source>
</evidence>